<dbReference type="InterPro" id="IPR052350">
    <property type="entry name" value="Metallo-dep_Lactonases"/>
</dbReference>
<dbReference type="Gene3D" id="3.20.20.140">
    <property type="entry name" value="Metal-dependent hydrolases"/>
    <property type="match status" value="1"/>
</dbReference>
<evidence type="ECO:0000256" key="1">
    <source>
        <dbReference type="ARBA" id="ARBA00038310"/>
    </source>
</evidence>
<dbReference type="InterPro" id="IPR006680">
    <property type="entry name" value="Amidohydro-rel"/>
</dbReference>
<dbReference type="PANTHER" id="PTHR43569">
    <property type="entry name" value="AMIDOHYDROLASE"/>
    <property type="match status" value="1"/>
</dbReference>
<dbReference type="InterPro" id="IPR032466">
    <property type="entry name" value="Metal_Hydrolase"/>
</dbReference>
<sequence length="334" mass="37085">MEPGTQAWLDQVVEPIIDPEREIVDPHHHLWPSGKGLRYFNDELASDTTAGHNVVATVFVECHAAYRKEGPEHLRPVGETQFVAESADALAISHPDAPPISGIVAHADLTLGDRLGDVLDAHSEAAGGRFRGIRDALARSREPEAHRIPAAYAERKAYDPAFRAGVAALGQRGLTYDCWHFHYQNREFLDLARAVPDTTMVLDHFGTPVGVGSFAGRHDDYFEEWKRDIADIASCPNVVAKLGGLAMPDNGFGFDRAPAPPTADEFLAVQRRWYEHAIECFGPERCMFESNFPVDRMAISYTVLWNALKRLASQYSESEQQALFSGTATRVYRL</sequence>
<dbReference type="EMBL" id="AP012057">
    <property type="protein sequence ID" value="BAN01079.1"/>
    <property type="molecule type" value="Genomic_DNA"/>
</dbReference>
<comment type="similarity">
    <text evidence="1">Belongs to the metallo-dependent hydrolases superfamily.</text>
</comment>
<proteinExistence type="inferred from homology"/>
<reference evidence="3 4" key="1">
    <citation type="journal article" date="2013" name="Int. J. Syst. Evol. Microbiol.">
        <title>Ilumatobacter nonamiense sp. nov. and Ilumatobacter coccineum sp. nov., isolated from seashore sand.</title>
        <authorList>
            <person name="Matsumoto A."/>
            <person name="Kasai H."/>
            <person name="Matsuo Y."/>
            <person name="Shizuri Y."/>
            <person name="Ichikawa N."/>
            <person name="Fujita N."/>
            <person name="Omura S."/>
            <person name="Takahashi Y."/>
        </authorList>
    </citation>
    <scope>NUCLEOTIDE SEQUENCE [LARGE SCALE GENOMIC DNA]</scope>
    <source>
        <strain evidence="4">NBRC 103263 / KCTC 29153 / YM16-304</strain>
    </source>
</reference>
<keyword evidence="4" id="KW-1185">Reference proteome</keyword>
<name>A0A6C7E776_ILUCY</name>
<dbReference type="Pfam" id="PF04909">
    <property type="entry name" value="Amidohydro_2"/>
    <property type="match status" value="1"/>
</dbReference>
<protein>
    <recommendedName>
        <fullName evidence="2">Amidohydrolase-related domain-containing protein</fullName>
    </recommendedName>
</protein>
<dbReference type="AlphaFoldDB" id="A0A6C7E776"/>
<dbReference type="SUPFAM" id="SSF51556">
    <property type="entry name" value="Metallo-dependent hydrolases"/>
    <property type="match status" value="1"/>
</dbReference>
<dbReference type="Proteomes" id="UP000011863">
    <property type="component" value="Chromosome"/>
</dbReference>
<dbReference type="OrthoDB" id="5450317at2"/>
<gene>
    <name evidence="3" type="ORF">YM304_07650</name>
</gene>
<dbReference type="KEGG" id="aym:YM304_07650"/>
<dbReference type="RefSeq" id="WP_015440327.1">
    <property type="nucleotide sequence ID" value="NC_020520.1"/>
</dbReference>
<accession>A0A6C7E776</accession>
<dbReference type="PANTHER" id="PTHR43569:SF1">
    <property type="entry name" value="BLL3371 PROTEIN"/>
    <property type="match status" value="1"/>
</dbReference>
<evidence type="ECO:0000259" key="2">
    <source>
        <dbReference type="Pfam" id="PF04909"/>
    </source>
</evidence>
<organism evidence="3 4">
    <name type="scientific">Ilumatobacter coccineus (strain NBRC 103263 / KCTC 29153 / YM16-304)</name>
    <dbReference type="NCBI Taxonomy" id="1313172"/>
    <lineage>
        <taxon>Bacteria</taxon>
        <taxon>Bacillati</taxon>
        <taxon>Actinomycetota</taxon>
        <taxon>Acidimicrobiia</taxon>
        <taxon>Acidimicrobiales</taxon>
        <taxon>Ilumatobacteraceae</taxon>
        <taxon>Ilumatobacter</taxon>
    </lineage>
</organism>
<evidence type="ECO:0000313" key="4">
    <source>
        <dbReference type="Proteomes" id="UP000011863"/>
    </source>
</evidence>
<feature type="domain" description="Amidohydrolase-related" evidence="2">
    <location>
        <begin position="24"/>
        <end position="334"/>
    </location>
</feature>
<evidence type="ECO:0000313" key="3">
    <source>
        <dbReference type="EMBL" id="BAN01079.1"/>
    </source>
</evidence>
<dbReference type="GO" id="GO:0016787">
    <property type="term" value="F:hydrolase activity"/>
    <property type="evidence" value="ECO:0007669"/>
    <property type="project" value="InterPro"/>
</dbReference>